<gene>
    <name evidence="3" type="ORF">ACFPYI_21905</name>
</gene>
<dbReference type="RefSeq" id="WP_247421027.1">
    <property type="nucleotide sequence ID" value="NZ_JALLGW010000004.1"/>
</dbReference>
<accession>A0ABD5RVA4</accession>
<protein>
    <submittedName>
        <fullName evidence="3">Amidohydrolase family protein</fullName>
    </submittedName>
</protein>
<evidence type="ECO:0000256" key="1">
    <source>
        <dbReference type="ARBA" id="ARBA00023239"/>
    </source>
</evidence>
<organism evidence="3 4">
    <name type="scientific">Halomarina salina</name>
    <dbReference type="NCBI Taxonomy" id="1872699"/>
    <lineage>
        <taxon>Archaea</taxon>
        <taxon>Methanobacteriati</taxon>
        <taxon>Methanobacteriota</taxon>
        <taxon>Stenosarchaea group</taxon>
        <taxon>Halobacteria</taxon>
        <taxon>Halobacteriales</taxon>
        <taxon>Natronomonadaceae</taxon>
        <taxon>Halomarina</taxon>
    </lineage>
</organism>
<dbReference type="AlphaFoldDB" id="A0ABD5RVA4"/>
<dbReference type="GO" id="GO:0016829">
    <property type="term" value="F:lyase activity"/>
    <property type="evidence" value="ECO:0007669"/>
    <property type="project" value="UniProtKB-KW"/>
</dbReference>
<sequence>MSGRTTGQHVEEGFNTETVIDTDFHLEIHSPEPLLPYIENKAVAEKMEWGMPKADLGGWVSNYSHETESSTITHGQPMNTEEMVTVMERMGLDSIVVIPGLVNLATGRYPEVKTELARAYNDYLLDKVIDVSEGIHGAIIAPQWDTNAAVEELDRVGTERGVVAAQAWYGPNKLIGGTEFDPVVEQLCSLDLPWLIHGAGFDKQFDVHGASKHSYVEAFALDWSHSAMLNQGNIIFSGMLDKYPDLQVVIQEAGISWIPFMALRCDEMYQNYPGDLQLTPRLMEMDQEYLDRMPSEYVFDNFYYNTQPIALPGGPKHAKAFLEMCHAEDTILFATDFPHHTLDTVDWVRDNPAIDQKLQRQLLSETASELFGIDV</sequence>
<dbReference type="PANTHER" id="PTHR21240">
    <property type="entry name" value="2-AMINO-3-CARBOXYLMUCONATE-6-SEMIALDEHYDE DECARBOXYLASE"/>
    <property type="match status" value="1"/>
</dbReference>
<dbReference type="Pfam" id="PF04909">
    <property type="entry name" value="Amidohydro_2"/>
    <property type="match status" value="1"/>
</dbReference>
<keyword evidence="4" id="KW-1185">Reference proteome</keyword>
<reference evidence="3 4" key="1">
    <citation type="journal article" date="2019" name="Int. J. Syst. Evol. Microbiol.">
        <title>The Global Catalogue of Microorganisms (GCM) 10K type strain sequencing project: providing services to taxonomists for standard genome sequencing and annotation.</title>
        <authorList>
            <consortium name="The Broad Institute Genomics Platform"/>
            <consortium name="The Broad Institute Genome Sequencing Center for Infectious Disease"/>
            <person name="Wu L."/>
            <person name="Ma J."/>
        </authorList>
    </citation>
    <scope>NUCLEOTIDE SEQUENCE [LARGE SCALE GENOMIC DNA]</scope>
    <source>
        <strain evidence="3 4">CGMCC 1.12543</strain>
    </source>
</reference>
<dbReference type="InterPro" id="IPR006680">
    <property type="entry name" value="Amidohydro-rel"/>
</dbReference>
<evidence type="ECO:0000259" key="2">
    <source>
        <dbReference type="Pfam" id="PF04909"/>
    </source>
</evidence>
<dbReference type="Proteomes" id="UP001596099">
    <property type="component" value="Unassembled WGS sequence"/>
</dbReference>
<dbReference type="PANTHER" id="PTHR21240:SF28">
    <property type="entry name" value="ISO-OROTATE DECARBOXYLASE (EUROFUNG)"/>
    <property type="match status" value="1"/>
</dbReference>
<keyword evidence="1" id="KW-0456">Lyase</keyword>
<comment type="caution">
    <text evidence="3">The sequence shown here is derived from an EMBL/GenBank/DDBJ whole genome shotgun (WGS) entry which is preliminary data.</text>
</comment>
<evidence type="ECO:0000313" key="4">
    <source>
        <dbReference type="Proteomes" id="UP001596099"/>
    </source>
</evidence>
<dbReference type="InterPro" id="IPR032465">
    <property type="entry name" value="ACMSD"/>
</dbReference>
<dbReference type="SUPFAM" id="SSF51556">
    <property type="entry name" value="Metallo-dependent hydrolases"/>
    <property type="match status" value="1"/>
</dbReference>
<proteinExistence type="predicted"/>
<dbReference type="InterPro" id="IPR032466">
    <property type="entry name" value="Metal_Hydrolase"/>
</dbReference>
<name>A0ABD5RVA4_9EURY</name>
<evidence type="ECO:0000313" key="3">
    <source>
        <dbReference type="EMBL" id="MFC5973984.1"/>
    </source>
</evidence>
<dbReference type="EMBL" id="JBHSQH010000009">
    <property type="protein sequence ID" value="MFC5973984.1"/>
    <property type="molecule type" value="Genomic_DNA"/>
</dbReference>
<dbReference type="Gene3D" id="3.20.20.140">
    <property type="entry name" value="Metal-dependent hydrolases"/>
    <property type="match status" value="1"/>
</dbReference>
<feature type="domain" description="Amidohydrolase-related" evidence="2">
    <location>
        <begin position="89"/>
        <end position="373"/>
    </location>
</feature>